<evidence type="ECO:0000259" key="2">
    <source>
        <dbReference type="PROSITE" id="PS51464"/>
    </source>
</evidence>
<dbReference type="GO" id="GO:0005886">
    <property type="term" value="C:plasma membrane"/>
    <property type="evidence" value="ECO:0007669"/>
    <property type="project" value="TreeGrafter"/>
</dbReference>
<dbReference type="InterPro" id="IPR046348">
    <property type="entry name" value="SIS_dom_sf"/>
</dbReference>
<protein>
    <submittedName>
        <fullName evidence="3">SIS domain-containing protein</fullName>
    </submittedName>
</protein>
<dbReference type="AlphaFoldDB" id="A0A7G7G8M8"/>
<dbReference type="GO" id="GO:0097367">
    <property type="term" value="F:carbohydrate derivative binding"/>
    <property type="evidence" value="ECO:0007669"/>
    <property type="project" value="InterPro"/>
</dbReference>
<organism evidence="3 4">
    <name type="scientific">Adhaeribacter swui</name>
    <dbReference type="NCBI Taxonomy" id="2086471"/>
    <lineage>
        <taxon>Bacteria</taxon>
        <taxon>Pseudomonadati</taxon>
        <taxon>Bacteroidota</taxon>
        <taxon>Cytophagia</taxon>
        <taxon>Cytophagales</taxon>
        <taxon>Hymenobacteraceae</taxon>
        <taxon>Adhaeribacter</taxon>
    </lineage>
</organism>
<dbReference type="RefSeq" id="WP_185274362.1">
    <property type="nucleotide sequence ID" value="NZ_CP055156.1"/>
</dbReference>
<dbReference type="GO" id="GO:1901135">
    <property type="term" value="P:carbohydrate derivative metabolic process"/>
    <property type="evidence" value="ECO:0007669"/>
    <property type="project" value="InterPro"/>
</dbReference>
<accession>A0A7G7G8M8</accession>
<reference evidence="3 4" key="1">
    <citation type="journal article" date="2018" name="Int. J. Syst. Evol. Microbiol.">
        <title>Adhaeribacter swui sp. nov., isolated from wet mud.</title>
        <authorList>
            <person name="Kim D.U."/>
            <person name="Kim K.W."/>
            <person name="Kang M.S."/>
            <person name="Kim J.Y."/>
            <person name="Jang J.H."/>
            <person name="Kim M.K."/>
        </authorList>
    </citation>
    <scope>NUCLEOTIDE SEQUENCE [LARGE SCALE GENOMIC DNA]</scope>
    <source>
        <strain evidence="3 4">KCTC 52873</strain>
    </source>
</reference>
<dbReference type="KEGG" id="aswu:HUW51_12565"/>
<evidence type="ECO:0000313" key="4">
    <source>
        <dbReference type="Proteomes" id="UP000515237"/>
    </source>
</evidence>
<dbReference type="PANTHER" id="PTHR32502">
    <property type="entry name" value="N-ACETYLGALACTOSAMINE PERMEASE II COMPONENT-RELATED"/>
    <property type="match status" value="1"/>
</dbReference>
<evidence type="ECO:0000256" key="1">
    <source>
        <dbReference type="ARBA" id="ARBA00022737"/>
    </source>
</evidence>
<dbReference type="PANTHER" id="PTHR32502:SF3">
    <property type="entry name" value="D-GALACTOSAMINE-6-PHOSPHATE DEAMINASE AGAS-RELATED"/>
    <property type="match status" value="1"/>
</dbReference>
<dbReference type="SUPFAM" id="SSF53697">
    <property type="entry name" value="SIS domain"/>
    <property type="match status" value="1"/>
</dbReference>
<gene>
    <name evidence="3" type="ORF">HUW51_12565</name>
</gene>
<keyword evidence="4" id="KW-1185">Reference proteome</keyword>
<proteinExistence type="predicted"/>
<dbReference type="Pfam" id="PF01380">
    <property type="entry name" value="SIS"/>
    <property type="match status" value="1"/>
</dbReference>
<dbReference type="CDD" id="cd05008">
    <property type="entry name" value="SIS_GlmS_GlmD_1"/>
    <property type="match status" value="1"/>
</dbReference>
<dbReference type="InterPro" id="IPR050303">
    <property type="entry name" value="GatZ_KbaZ_carbometab"/>
</dbReference>
<dbReference type="InterPro" id="IPR035466">
    <property type="entry name" value="GlmS/AgaS_SIS"/>
</dbReference>
<dbReference type="Proteomes" id="UP000515237">
    <property type="component" value="Chromosome"/>
</dbReference>
<evidence type="ECO:0000313" key="3">
    <source>
        <dbReference type="EMBL" id="QNF33512.1"/>
    </source>
</evidence>
<dbReference type="GO" id="GO:0009401">
    <property type="term" value="P:phosphoenolpyruvate-dependent sugar phosphotransferase system"/>
    <property type="evidence" value="ECO:0007669"/>
    <property type="project" value="TreeGrafter"/>
</dbReference>
<dbReference type="EMBL" id="CP055156">
    <property type="protein sequence ID" value="QNF33512.1"/>
    <property type="molecule type" value="Genomic_DNA"/>
</dbReference>
<sequence length="392" mass="43484">MQHLGLDFRTLNEKGAFHTAKEIAQQPEIWLSVWEMIHKNRSEINKFLDKVLPKTKRIILTGAGTSAFIGRSLSGVFQRNTKIITDAISTTDLVSDPKDYLDPETPLLMISFARSGNSPESIAAVVLADTLCDTCFHLIITCNSDGELAGYGRADEERRFVITLPSEANDKSLAMTSSYTGMLLAGILISQMQNIEANRAMVDILSSYGSKIINDYSADFRLIAEKDFKRAVFLGSGPLQGTATESHLKLQELTDGKIICKDDSFLGFRHGPKAVVDNTTLVVYIFSSDSYVLKYEIDMVASMKKGNQPLLEIGIMEKQIPELHLDYTFCYSEENLGVPKEFLSVCSVLPAQLIAFFKSVQLGLRPDSPSETGAISRVVEEFPIYELTDNHI</sequence>
<dbReference type="InterPro" id="IPR001347">
    <property type="entry name" value="SIS_dom"/>
</dbReference>
<dbReference type="PROSITE" id="PS51464">
    <property type="entry name" value="SIS"/>
    <property type="match status" value="1"/>
</dbReference>
<feature type="domain" description="SIS" evidence="2">
    <location>
        <begin position="48"/>
        <end position="199"/>
    </location>
</feature>
<keyword evidence="1" id="KW-0677">Repeat</keyword>
<dbReference type="Gene3D" id="3.40.50.10490">
    <property type="entry name" value="Glucose-6-phosphate isomerase like protein, domain 1"/>
    <property type="match status" value="2"/>
</dbReference>
<name>A0A7G7G8M8_9BACT</name>